<evidence type="ECO:0000313" key="6">
    <source>
        <dbReference type="WBParaSite" id="GPLIN_001034300"/>
    </source>
</evidence>
<sequence>MGHKERGGTLRGKHTNKNGGGNGKKVQSKKAKQREERTRPREKTVSPPEANPPEGEQPQKEEQVQQLHAQCQDQPSIAEVKAKNNAPMMRAPKGLPNLGNTCFFNSTMQCLLSSWPLLRHYFDIVSTPSQTVVNPAPFTARVGDKEVPKLEVHLPQDFPMPTFWAFIKLAENVHNEETKRPNPVALFDQISRKVPRFRGMAQQDAHELLHYLMNTLRQEELARFQRAFLPNQNDETDGRRLVCRALLDGPARPMLDTIYSGTLQQTITCGRCNNVSVALEPFFDLSLPVKAAASTVINGFRNKWNTAHSSADAVPSVHDALRLFTVVEVLRSDTHAYRCAKCNEQAAAAAAKKKKLDAEQQQKKEGEESSIPPPAPANALKQYQVLSPPLVLTLHLKRFEHVARSVRKFNGDVRFPLLLNLAPFCSRNVNRVRPGQHRVLYRLCGVVSHAGGMNGGHYVAYVGRYPDAEDDDVQRTDGLFEMTRMSSSTQGQKQLTTRGCQYSVNDGIISDGDGHSRRITPDEEQQLADYHAEIARATEEFQSQMMRAVAAPFKEFGQNIGQTPQLRLPEAPCAMFLLQGNLF</sequence>
<dbReference type="GO" id="GO:0016579">
    <property type="term" value="P:protein deubiquitination"/>
    <property type="evidence" value="ECO:0007669"/>
    <property type="project" value="InterPro"/>
</dbReference>
<dbReference type="WBParaSite" id="GPLIN_001034300">
    <property type="protein sequence ID" value="GPLIN_001034300"/>
    <property type="gene ID" value="GPLIN_001034300"/>
</dbReference>
<accession>A0A183CBU2</accession>
<protein>
    <recommendedName>
        <fullName evidence="2">Ubiquitin carboxyl-terminal hydrolase</fullName>
        <ecNumber evidence="2">3.4.19.12</ecNumber>
    </recommendedName>
</protein>
<dbReference type="PANTHER" id="PTHR24006">
    <property type="entry name" value="UBIQUITIN CARBOXYL-TERMINAL HYDROLASE"/>
    <property type="match status" value="1"/>
</dbReference>
<feature type="region of interest" description="Disordered" evidence="3">
    <location>
        <begin position="353"/>
        <end position="374"/>
    </location>
</feature>
<dbReference type="InterPro" id="IPR018200">
    <property type="entry name" value="USP_CS"/>
</dbReference>
<dbReference type="GO" id="GO:0004843">
    <property type="term" value="F:cysteine-type deubiquitinase activity"/>
    <property type="evidence" value="ECO:0007669"/>
    <property type="project" value="UniProtKB-UniRule"/>
</dbReference>
<comment type="similarity">
    <text evidence="1 2">Belongs to the peptidase C19 family.</text>
</comment>
<keyword evidence="2" id="KW-0645">Protease</keyword>
<reference evidence="5" key="1">
    <citation type="submission" date="2014-05" db="EMBL/GenBank/DDBJ databases">
        <title>The genome and life-stage specific transcriptomes of Globodera pallida elucidate key aspects of plant parasitism by a cyst nematode.</title>
        <authorList>
            <person name="Cotton J.A."/>
            <person name="Lilley C.J."/>
            <person name="Jones L.M."/>
            <person name="Kikuchi T."/>
            <person name="Reid A.J."/>
            <person name="Thorpe P."/>
            <person name="Tsai I.J."/>
            <person name="Beasley H."/>
            <person name="Blok V."/>
            <person name="Cock P.J.A."/>
            <person name="Van den Akker S.E."/>
            <person name="Holroyd N."/>
            <person name="Hunt M."/>
            <person name="Mantelin S."/>
            <person name="Naghra H."/>
            <person name="Pain A."/>
            <person name="Palomares-Rius J.E."/>
            <person name="Zarowiecki M."/>
            <person name="Berriman M."/>
            <person name="Jones J.T."/>
            <person name="Urwin P.E."/>
        </authorList>
    </citation>
    <scope>NUCLEOTIDE SEQUENCE [LARGE SCALE GENOMIC DNA]</scope>
    <source>
        <strain evidence="5">Lindley</strain>
    </source>
</reference>
<dbReference type="GO" id="GO:0005829">
    <property type="term" value="C:cytosol"/>
    <property type="evidence" value="ECO:0007669"/>
    <property type="project" value="TreeGrafter"/>
</dbReference>
<dbReference type="PANTHER" id="PTHR24006:SF781">
    <property type="entry name" value="LD34905P"/>
    <property type="match status" value="1"/>
</dbReference>
<dbReference type="Pfam" id="PF00443">
    <property type="entry name" value="UCH"/>
    <property type="match status" value="1"/>
</dbReference>
<dbReference type="PROSITE" id="PS50235">
    <property type="entry name" value="USP_3"/>
    <property type="match status" value="1"/>
</dbReference>
<dbReference type="GO" id="GO:0006508">
    <property type="term" value="P:proteolysis"/>
    <property type="evidence" value="ECO:0007669"/>
    <property type="project" value="UniProtKB-KW"/>
</dbReference>
<dbReference type="PROSITE" id="PS00973">
    <property type="entry name" value="USP_2"/>
    <property type="match status" value="1"/>
</dbReference>
<comment type="catalytic activity">
    <reaction evidence="2">
        <text>Thiol-dependent hydrolysis of ester, thioester, amide, peptide and isopeptide bonds formed by the C-terminal Gly of ubiquitin (a 76-residue protein attached to proteins as an intracellular targeting signal).</text>
        <dbReference type="EC" id="3.4.19.12"/>
    </reaction>
</comment>
<dbReference type="InterPro" id="IPR038765">
    <property type="entry name" value="Papain-like_cys_pep_sf"/>
</dbReference>
<evidence type="ECO:0000256" key="2">
    <source>
        <dbReference type="RuleBase" id="RU366025"/>
    </source>
</evidence>
<keyword evidence="2" id="KW-0833">Ubl conjugation pathway</keyword>
<evidence type="ECO:0000256" key="1">
    <source>
        <dbReference type="ARBA" id="ARBA00009085"/>
    </source>
</evidence>
<organism evidence="5 6">
    <name type="scientific">Globodera pallida</name>
    <name type="common">Potato cyst nematode worm</name>
    <name type="synonym">Heterodera pallida</name>
    <dbReference type="NCBI Taxonomy" id="36090"/>
    <lineage>
        <taxon>Eukaryota</taxon>
        <taxon>Metazoa</taxon>
        <taxon>Ecdysozoa</taxon>
        <taxon>Nematoda</taxon>
        <taxon>Chromadorea</taxon>
        <taxon>Rhabditida</taxon>
        <taxon>Tylenchina</taxon>
        <taxon>Tylenchomorpha</taxon>
        <taxon>Tylenchoidea</taxon>
        <taxon>Heteroderidae</taxon>
        <taxon>Heteroderinae</taxon>
        <taxon>Globodera</taxon>
    </lineage>
</organism>
<dbReference type="InterPro" id="IPR028889">
    <property type="entry name" value="USP"/>
</dbReference>
<keyword evidence="5" id="KW-1185">Reference proteome</keyword>
<dbReference type="CDD" id="cd02667">
    <property type="entry name" value="Peptidase_C19K"/>
    <property type="match status" value="1"/>
</dbReference>
<keyword evidence="2" id="KW-0788">Thiol protease</keyword>
<proteinExistence type="inferred from homology"/>
<dbReference type="InterPro" id="IPR001394">
    <property type="entry name" value="Peptidase_C19_UCH"/>
</dbReference>
<reference evidence="6" key="2">
    <citation type="submission" date="2016-06" db="UniProtKB">
        <authorList>
            <consortium name="WormBaseParasite"/>
        </authorList>
    </citation>
    <scope>IDENTIFICATION</scope>
</reference>
<feature type="compositionally biased region" description="Basic and acidic residues" evidence="3">
    <location>
        <begin position="356"/>
        <end position="367"/>
    </location>
</feature>
<dbReference type="PROSITE" id="PS00972">
    <property type="entry name" value="USP_1"/>
    <property type="match status" value="1"/>
</dbReference>
<feature type="region of interest" description="Disordered" evidence="3">
    <location>
        <begin position="1"/>
        <end position="72"/>
    </location>
</feature>
<dbReference type="EC" id="3.4.19.12" evidence="2"/>
<dbReference type="Gene3D" id="3.90.70.10">
    <property type="entry name" value="Cysteine proteinases"/>
    <property type="match status" value="1"/>
</dbReference>
<feature type="compositionally biased region" description="Basic and acidic residues" evidence="3">
    <location>
        <begin position="33"/>
        <end position="44"/>
    </location>
</feature>
<dbReference type="InterPro" id="IPR050164">
    <property type="entry name" value="Peptidase_C19"/>
</dbReference>
<feature type="domain" description="USP" evidence="4">
    <location>
        <begin position="93"/>
        <end position="533"/>
    </location>
</feature>
<evidence type="ECO:0000259" key="4">
    <source>
        <dbReference type="PROSITE" id="PS50235"/>
    </source>
</evidence>
<dbReference type="Proteomes" id="UP000050741">
    <property type="component" value="Unassembled WGS sequence"/>
</dbReference>
<dbReference type="AlphaFoldDB" id="A0A183CBU2"/>
<evidence type="ECO:0000313" key="5">
    <source>
        <dbReference type="Proteomes" id="UP000050741"/>
    </source>
</evidence>
<name>A0A183CBU2_GLOPA</name>
<dbReference type="SUPFAM" id="SSF54001">
    <property type="entry name" value="Cysteine proteinases"/>
    <property type="match status" value="1"/>
</dbReference>
<evidence type="ECO:0000256" key="3">
    <source>
        <dbReference type="SAM" id="MobiDB-lite"/>
    </source>
</evidence>
<dbReference type="GO" id="GO:0005634">
    <property type="term" value="C:nucleus"/>
    <property type="evidence" value="ECO:0007669"/>
    <property type="project" value="TreeGrafter"/>
</dbReference>
<keyword evidence="2" id="KW-0378">Hydrolase</keyword>